<evidence type="ECO:0000313" key="2">
    <source>
        <dbReference type="EMBL" id="GJS94275.1"/>
    </source>
</evidence>
<keyword evidence="1" id="KW-0472">Membrane</keyword>
<accession>A0ABQ4ZVF0</accession>
<keyword evidence="3" id="KW-1185">Reference proteome</keyword>
<dbReference type="EMBL" id="BQNB010011719">
    <property type="protein sequence ID" value="GJS94275.1"/>
    <property type="molecule type" value="Genomic_DNA"/>
</dbReference>
<keyword evidence="1" id="KW-1133">Transmembrane helix</keyword>
<organism evidence="2 3">
    <name type="scientific">Tanacetum coccineum</name>
    <dbReference type="NCBI Taxonomy" id="301880"/>
    <lineage>
        <taxon>Eukaryota</taxon>
        <taxon>Viridiplantae</taxon>
        <taxon>Streptophyta</taxon>
        <taxon>Embryophyta</taxon>
        <taxon>Tracheophyta</taxon>
        <taxon>Spermatophyta</taxon>
        <taxon>Magnoliopsida</taxon>
        <taxon>eudicotyledons</taxon>
        <taxon>Gunneridae</taxon>
        <taxon>Pentapetalae</taxon>
        <taxon>asterids</taxon>
        <taxon>campanulids</taxon>
        <taxon>Asterales</taxon>
        <taxon>Asteraceae</taxon>
        <taxon>Asteroideae</taxon>
        <taxon>Anthemideae</taxon>
        <taxon>Anthemidinae</taxon>
        <taxon>Tanacetum</taxon>
    </lineage>
</organism>
<comment type="caution">
    <text evidence="2">The sequence shown here is derived from an EMBL/GenBank/DDBJ whole genome shotgun (WGS) entry which is preliminary data.</text>
</comment>
<feature type="transmembrane region" description="Helical" evidence="1">
    <location>
        <begin position="184"/>
        <end position="202"/>
    </location>
</feature>
<evidence type="ECO:0000256" key="1">
    <source>
        <dbReference type="SAM" id="Phobius"/>
    </source>
</evidence>
<gene>
    <name evidence="2" type="ORF">Tco_0801243</name>
</gene>
<proteinExistence type="predicted"/>
<reference evidence="2" key="2">
    <citation type="submission" date="2022-01" db="EMBL/GenBank/DDBJ databases">
        <authorList>
            <person name="Yamashiro T."/>
            <person name="Shiraishi A."/>
            <person name="Satake H."/>
            <person name="Nakayama K."/>
        </authorList>
    </citation>
    <scope>NUCLEOTIDE SEQUENCE</scope>
</reference>
<sequence length="212" mass="25164">MEAINLGINKHECRETVKADIEKGFDKTHDYILEDEFSMRLEEERKGKEGDIWQEQKVVDKKWRLWAESSERRFWESLVCLDPTRKGWLMDEHIDLWVDYMWHVRPHDAKWAMVSSYFVQLLLQNGMPLWYVNGESYSIALTKANKGRLLEVLELVNVFNKKGIDKSTYCVTFRIAENMPKQRVYLVTVGCGYVFFCIVYIRPLELDVEDPL</sequence>
<dbReference type="Proteomes" id="UP001151760">
    <property type="component" value="Unassembled WGS sequence"/>
</dbReference>
<reference evidence="2" key="1">
    <citation type="journal article" date="2022" name="Int. J. Mol. Sci.">
        <title>Draft Genome of Tanacetum Coccineum: Genomic Comparison of Closely Related Tanacetum-Family Plants.</title>
        <authorList>
            <person name="Yamashiro T."/>
            <person name="Shiraishi A."/>
            <person name="Nakayama K."/>
            <person name="Satake H."/>
        </authorList>
    </citation>
    <scope>NUCLEOTIDE SEQUENCE</scope>
</reference>
<evidence type="ECO:0000313" key="3">
    <source>
        <dbReference type="Proteomes" id="UP001151760"/>
    </source>
</evidence>
<name>A0ABQ4ZVF0_9ASTR</name>
<protein>
    <submittedName>
        <fullName evidence="2">Uncharacterized protein</fullName>
    </submittedName>
</protein>
<keyword evidence="1" id="KW-0812">Transmembrane</keyword>